<dbReference type="GO" id="GO:0016423">
    <property type="term" value="F:tRNA (guanine) methyltransferase activity"/>
    <property type="evidence" value="ECO:0007669"/>
    <property type="project" value="TreeGrafter"/>
</dbReference>
<dbReference type="SUPFAM" id="SSF143437">
    <property type="entry name" value="THUMP domain-like"/>
    <property type="match status" value="1"/>
</dbReference>
<evidence type="ECO:0000313" key="3">
    <source>
        <dbReference type="EMBL" id="HGN89593.1"/>
    </source>
</evidence>
<dbReference type="InterPro" id="IPR002052">
    <property type="entry name" value="DNA_methylase_N6_adenine_CS"/>
</dbReference>
<dbReference type="GO" id="GO:0003676">
    <property type="term" value="F:nucleic acid binding"/>
    <property type="evidence" value="ECO:0007669"/>
    <property type="project" value="InterPro"/>
</dbReference>
<comment type="caution">
    <text evidence="3">The sequence shown here is derived from an EMBL/GenBank/DDBJ whole genome shotgun (WGS) entry which is preliminary data.</text>
</comment>
<dbReference type="InterPro" id="IPR000241">
    <property type="entry name" value="RlmKL-like_Mtase"/>
</dbReference>
<dbReference type="PANTHER" id="PTHR14911">
    <property type="entry name" value="THUMP DOMAIN-CONTAINING"/>
    <property type="match status" value="1"/>
</dbReference>
<evidence type="ECO:0000313" key="4">
    <source>
        <dbReference type="EMBL" id="HHN51698.1"/>
    </source>
</evidence>
<dbReference type="AlphaFoldDB" id="A0A7C4I2E6"/>
<protein>
    <recommendedName>
        <fullName evidence="1">Ribosomal RNA large subunit methyltransferase K/L-like methyltransferase domain-containing protein</fullName>
    </recommendedName>
</protein>
<dbReference type="PANTHER" id="PTHR14911:SF21">
    <property type="entry name" value="N2-METHYLGUANOSINE TRNA METHYLTRANSFERASE"/>
    <property type="match status" value="1"/>
</dbReference>
<dbReference type="PRINTS" id="PR00507">
    <property type="entry name" value="N12N6MTFRASE"/>
</dbReference>
<dbReference type="PROSITE" id="PS00092">
    <property type="entry name" value="N6_MTASE"/>
    <property type="match status" value="1"/>
</dbReference>
<dbReference type="CDD" id="cd11715">
    <property type="entry name" value="THUMP_AdoMetMT"/>
    <property type="match status" value="1"/>
</dbReference>
<name>A0A7C4I2E6_CALS0</name>
<gene>
    <name evidence="4" type="ORF">ENM30_00120</name>
    <name evidence="3" type="ORF">ENT82_00470</name>
    <name evidence="2" type="ORF">ENU43_01360</name>
</gene>
<dbReference type="InterPro" id="IPR029063">
    <property type="entry name" value="SAM-dependent_MTases_sf"/>
</dbReference>
<evidence type="ECO:0000313" key="2">
    <source>
        <dbReference type="EMBL" id="HGL40303.1"/>
    </source>
</evidence>
<dbReference type="Gene3D" id="3.40.50.150">
    <property type="entry name" value="Vaccinia Virus protein VP39"/>
    <property type="match status" value="1"/>
</dbReference>
<dbReference type="EMBL" id="DTAD01000008">
    <property type="protein sequence ID" value="HGN89593.1"/>
    <property type="molecule type" value="Genomic_DNA"/>
</dbReference>
<dbReference type="CDD" id="cd02440">
    <property type="entry name" value="AdoMet_MTases"/>
    <property type="match status" value="1"/>
</dbReference>
<organism evidence="3">
    <name type="scientific">Caldiarchaeum subterraneum</name>
    <dbReference type="NCBI Taxonomy" id="311458"/>
    <lineage>
        <taxon>Archaea</taxon>
        <taxon>Nitrososphaerota</taxon>
        <taxon>Candidatus Caldarchaeales</taxon>
        <taxon>Candidatus Caldarchaeaceae</taxon>
        <taxon>Candidatus Caldarchaeum</taxon>
    </lineage>
</organism>
<dbReference type="GO" id="GO:0030488">
    <property type="term" value="P:tRNA methylation"/>
    <property type="evidence" value="ECO:0007669"/>
    <property type="project" value="TreeGrafter"/>
</dbReference>
<accession>A0A7C4I2E6</accession>
<evidence type="ECO:0000259" key="1">
    <source>
        <dbReference type="Pfam" id="PF01170"/>
    </source>
</evidence>
<sequence>MAVFFLLSGEKPTLSYSELRHLVKVLGGVDAERVDERVASAEVDNRLAAEIVHRSAYTKLAAVWLGMGRDYEEVVFSDNLAEAVEGRRSFDVSVYEVGGVDVNSVDVEKKLAAAIKMHIPWMRVNLTTPDARFAAVITPSNCFTGLLISEKPKHFFSERKAGNRPFRVPSAMQPKLARCLVNLAINSRGSRVLDPFAGSGALIIEAGLLGHVCLGVEVKTWVCNGMWRNMQFYGVGLGHVVQGDARHLPFRRFFDAVATDPPYGRSATLGGMPFKNLLKAFAEDVVNVLTDDARLAVTVPHTAYPDLVDAFTGFRVLEHHDLYVHRSLTRRVVVMKRE</sequence>
<dbReference type="SUPFAM" id="SSF53335">
    <property type="entry name" value="S-adenosyl-L-methionine-dependent methyltransferases"/>
    <property type="match status" value="1"/>
</dbReference>
<dbReference type="Pfam" id="PF01170">
    <property type="entry name" value="UPF0020"/>
    <property type="match status" value="1"/>
</dbReference>
<feature type="domain" description="Ribosomal RNA large subunit methyltransferase K/L-like methyltransferase" evidence="1">
    <location>
        <begin position="162"/>
        <end position="330"/>
    </location>
</feature>
<dbReference type="EMBL" id="DRXG01000002">
    <property type="protein sequence ID" value="HHN51698.1"/>
    <property type="molecule type" value="Genomic_DNA"/>
</dbReference>
<reference evidence="3" key="1">
    <citation type="journal article" date="2020" name="mSystems">
        <title>Genome- and Community-Level Interaction Insights into Carbon Utilization and Element Cycling Functions of Hydrothermarchaeota in Hydrothermal Sediment.</title>
        <authorList>
            <person name="Zhou Z."/>
            <person name="Liu Y."/>
            <person name="Xu W."/>
            <person name="Pan J."/>
            <person name="Luo Z.H."/>
            <person name="Li M."/>
        </authorList>
    </citation>
    <scope>NUCLEOTIDE SEQUENCE [LARGE SCALE GENOMIC DNA]</scope>
    <source>
        <strain evidence="4">SpSt-1073</strain>
        <strain evidence="3">SpSt-613</strain>
        <strain evidence="2">SpSt-669</strain>
    </source>
</reference>
<dbReference type="EMBL" id="DTCM01000014">
    <property type="protein sequence ID" value="HGL40303.1"/>
    <property type="molecule type" value="Genomic_DNA"/>
</dbReference>
<proteinExistence type="predicted"/>
<dbReference type="Gene3D" id="3.30.2130.30">
    <property type="match status" value="1"/>
</dbReference>